<protein>
    <recommendedName>
        <fullName evidence="6">Enhancer of polycomb-like protein</fullName>
    </recommendedName>
</protein>
<dbReference type="AlphaFoldDB" id="M1B5I7"/>
<proteinExistence type="inferred from homology"/>
<evidence type="ECO:0000256" key="3">
    <source>
        <dbReference type="ARBA" id="ARBA00023015"/>
    </source>
</evidence>
<dbReference type="InterPro" id="IPR024943">
    <property type="entry name" value="Enhancer_polycomb"/>
</dbReference>
<dbReference type="InterPro" id="IPR019542">
    <property type="entry name" value="Enhancer_polycomb-like_N"/>
</dbReference>
<evidence type="ECO:0000256" key="2">
    <source>
        <dbReference type="ARBA" id="ARBA00008035"/>
    </source>
</evidence>
<evidence type="ECO:0000256" key="6">
    <source>
        <dbReference type="RuleBase" id="RU361124"/>
    </source>
</evidence>
<comment type="similarity">
    <text evidence="2 6">Belongs to the enhancer of polycomb family.</text>
</comment>
<evidence type="ECO:0000256" key="4">
    <source>
        <dbReference type="ARBA" id="ARBA00023163"/>
    </source>
</evidence>
<accession>M1B5I7</accession>
<evidence type="ECO:0000313" key="9">
    <source>
        <dbReference type="Proteomes" id="UP000011115"/>
    </source>
</evidence>
<dbReference type="PaxDb" id="4113-PGSC0003DMT400037542"/>
<keyword evidence="5 6" id="KW-0539">Nucleus</keyword>
<evidence type="ECO:0000256" key="1">
    <source>
        <dbReference type="ARBA" id="ARBA00004123"/>
    </source>
</evidence>
<keyword evidence="3 6" id="KW-0805">Transcription regulation</keyword>
<keyword evidence="9" id="KW-1185">Reference proteome</keyword>
<comment type="subcellular location">
    <subcellularLocation>
        <location evidence="1 6">Nucleus</location>
    </subcellularLocation>
</comment>
<organism evidence="8 9">
    <name type="scientific">Solanum tuberosum</name>
    <name type="common">Potato</name>
    <dbReference type="NCBI Taxonomy" id="4113"/>
    <lineage>
        <taxon>Eukaryota</taxon>
        <taxon>Viridiplantae</taxon>
        <taxon>Streptophyta</taxon>
        <taxon>Embryophyta</taxon>
        <taxon>Tracheophyta</taxon>
        <taxon>Spermatophyta</taxon>
        <taxon>Magnoliopsida</taxon>
        <taxon>eudicotyledons</taxon>
        <taxon>Gunneridae</taxon>
        <taxon>Pentapetalae</taxon>
        <taxon>asterids</taxon>
        <taxon>lamiids</taxon>
        <taxon>Solanales</taxon>
        <taxon>Solanaceae</taxon>
        <taxon>Solanoideae</taxon>
        <taxon>Solaneae</taxon>
        <taxon>Solanum</taxon>
    </lineage>
</organism>
<dbReference type="Gramene" id="PGSC0003DMT400037542">
    <property type="protein sequence ID" value="PGSC0003DMT400037542"/>
    <property type="gene ID" value="PGSC0003DMG400014480"/>
</dbReference>
<sequence length="172" mass="20322">MLFKELHEECYKRNILAASEVTIPGVRLIEATIPGDRLIEEIEDYASEVSFIRSSPKYYRQTESDVEMAMDPSRILYDMDSEDEQWLSKNNFSCSGESKYEEISDEFFEKAMDMFEKVAYARHRDHFAPNELEELMVGVGPMEVVKFIHEHWQNKRHKNGMTLVRHLQVRLH</sequence>
<evidence type="ECO:0000259" key="7">
    <source>
        <dbReference type="Pfam" id="PF10513"/>
    </source>
</evidence>
<dbReference type="PANTHER" id="PTHR14898">
    <property type="entry name" value="ENHANCER OF POLYCOMB"/>
    <property type="match status" value="1"/>
</dbReference>
<dbReference type="GO" id="GO:0006357">
    <property type="term" value="P:regulation of transcription by RNA polymerase II"/>
    <property type="evidence" value="ECO:0007669"/>
    <property type="project" value="InterPro"/>
</dbReference>
<name>M1B5I7_SOLTU</name>
<dbReference type="Pfam" id="PF10513">
    <property type="entry name" value="EPL1"/>
    <property type="match status" value="1"/>
</dbReference>
<dbReference type="GO" id="GO:0035267">
    <property type="term" value="C:NuA4 histone acetyltransferase complex"/>
    <property type="evidence" value="ECO:0007669"/>
    <property type="project" value="InterPro"/>
</dbReference>
<dbReference type="Proteomes" id="UP000011115">
    <property type="component" value="Unassembled WGS sequence"/>
</dbReference>
<evidence type="ECO:0000313" key="8">
    <source>
        <dbReference type="EnsemblPlants" id="PGSC0003DMT400037542"/>
    </source>
</evidence>
<dbReference type="EnsemblPlants" id="PGSC0003DMT400037542">
    <property type="protein sequence ID" value="PGSC0003DMT400037542"/>
    <property type="gene ID" value="PGSC0003DMG400014480"/>
</dbReference>
<keyword evidence="4 6" id="KW-0804">Transcription</keyword>
<evidence type="ECO:0000256" key="5">
    <source>
        <dbReference type="ARBA" id="ARBA00023242"/>
    </source>
</evidence>
<dbReference type="InParanoid" id="M1B5I7"/>
<dbReference type="HOGENOM" id="CLU_1557968_0_0_1"/>
<reference evidence="9" key="1">
    <citation type="journal article" date="2011" name="Nature">
        <title>Genome sequence and analysis of the tuber crop potato.</title>
        <authorList>
            <consortium name="The Potato Genome Sequencing Consortium"/>
        </authorList>
    </citation>
    <scope>NUCLEOTIDE SEQUENCE [LARGE SCALE GENOMIC DNA]</scope>
    <source>
        <strain evidence="9">cv. DM1-3 516 R44</strain>
    </source>
</reference>
<dbReference type="eggNOG" id="ENOG502QQH9">
    <property type="taxonomic scope" value="Eukaryota"/>
</dbReference>
<dbReference type="GO" id="GO:0005634">
    <property type="term" value="C:nucleus"/>
    <property type="evidence" value="ECO:0007669"/>
    <property type="project" value="UniProtKB-SubCell"/>
</dbReference>
<reference evidence="8" key="2">
    <citation type="submission" date="2015-06" db="UniProtKB">
        <authorList>
            <consortium name="EnsemblPlants"/>
        </authorList>
    </citation>
    <scope>IDENTIFICATION</scope>
    <source>
        <strain evidence="8">DM1-3 516 R44</strain>
    </source>
</reference>
<dbReference type="STRING" id="4113.M1B5I7"/>
<feature type="domain" description="Enhancer of polycomb-like N-terminal" evidence="7">
    <location>
        <begin position="44"/>
        <end position="117"/>
    </location>
</feature>